<name>A0A087SZZ0_STEMI</name>
<reference evidence="1 2" key="1">
    <citation type="submission" date="2013-11" db="EMBL/GenBank/DDBJ databases">
        <title>Genome sequencing of Stegodyphus mimosarum.</title>
        <authorList>
            <person name="Bechsgaard J."/>
        </authorList>
    </citation>
    <scope>NUCLEOTIDE SEQUENCE [LARGE SCALE GENOMIC DNA]</scope>
</reference>
<evidence type="ECO:0000313" key="2">
    <source>
        <dbReference type="Proteomes" id="UP000054359"/>
    </source>
</evidence>
<feature type="non-terminal residue" evidence="1">
    <location>
        <position position="67"/>
    </location>
</feature>
<protein>
    <submittedName>
        <fullName evidence="1">Uncharacterized protein</fullName>
    </submittedName>
</protein>
<proteinExistence type="predicted"/>
<gene>
    <name evidence="1" type="ORF">X975_22235</name>
</gene>
<evidence type="ECO:0000313" key="1">
    <source>
        <dbReference type="EMBL" id="KFM58429.1"/>
    </source>
</evidence>
<sequence length="67" mass="7555">MRNFYNPTVVSEEEVEAAPQEAEAVDTEVAMLQRMILILMEMVAHHILCLGPSELLSKQVPITEMAR</sequence>
<dbReference type="Proteomes" id="UP000054359">
    <property type="component" value="Unassembled WGS sequence"/>
</dbReference>
<dbReference type="AlphaFoldDB" id="A0A087SZZ0"/>
<dbReference type="EMBL" id="KK112740">
    <property type="protein sequence ID" value="KFM58429.1"/>
    <property type="molecule type" value="Genomic_DNA"/>
</dbReference>
<accession>A0A087SZZ0</accession>
<organism evidence="1 2">
    <name type="scientific">Stegodyphus mimosarum</name>
    <name type="common">African social velvet spider</name>
    <dbReference type="NCBI Taxonomy" id="407821"/>
    <lineage>
        <taxon>Eukaryota</taxon>
        <taxon>Metazoa</taxon>
        <taxon>Ecdysozoa</taxon>
        <taxon>Arthropoda</taxon>
        <taxon>Chelicerata</taxon>
        <taxon>Arachnida</taxon>
        <taxon>Araneae</taxon>
        <taxon>Araneomorphae</taxon>
        <taxon>Entelegynae</taxon>
        <taxon>Eresoidea</taxon>
        <taxon>Eresidae</taxon>
        <taxon>Stegodyphus</taxon>
    </lineage>
</organism>
<keyword evidence="2" id="KW-1185">Reference proteome</keyword>